<dbReference type="InterPro" id="IPR036691">
    <property type="entry name" value="Endo/exonu/phosph_ase_sf"/>
</dbReference>
<dbReference type="OrthoDB" id="1001388at2759"/>
<dbReference type="InterPro" id="IPR005135">
    <property type="entry name" value="Endo/exonuclease/phosphatase"/>
</dbReference>
<name>A0A7J6VTI2_THATH</name>
<dbReference type="Proteomes" id="UP000554482">
    <property type="component" value="Unassembled WGS sequence"/>
</dbReference>
<protein>
    <recommendedName>
        <fullName evidence="1">Endonuclease/exonuclease/phosphatase domain-containing protein</fullName>
    </recommendedName>
</protein>
<dbReference type="PANTHER" id="PTHR33710">
    <property type="entry name" value="BNAC02G09200D PROTEIN"/>
    <property type="match status" value="1"/>
</dbReference>
<dbReference type="SUPFAM" id="SSF56219">
    <property type="entry name" value="DNase I-like"/>
    <property type="match status" value="1"/>
</dbReference>
<dbReference type="PANTHER" id="PTHR33710:SF71">
    <property type="entry name" value="ENDONUCLEASE_EXONUCLEASE_PHOSPHATASE DOMAIN-CONTAINING PROTEIN"/>
    <property type="match status" value="1"/>
</dbReference>
<sequence length="266" mass="31451">MTILSWNCRGADLDSIIEELKKIMVVERPNFVFVSETKCNLVKAQGILHTLYHFVVPSEGLSGGLRVLWKKYFQMRVVFCDSWIIHCEVRLDNCTWDYADAEFCRDAYRKDYMMVSFVYASPHFVVRKYQWLNFYQFRPPDDVPWLTIGNFNDIVSKDEKVGGCPFNFTKSHFFIDMIDQCELCDLGFIGSFFTWQNKQYGSRRIWKRLDRGMANVAWKFRFPNMKIFHLTTVSSDHKLLILKTGFPQKFRGLHPLFCVRSSDIVF</sequence>
<accession>A0A7J6VTI2</accession>
<evidence type="ECO:0000259" key="1">
    <source>
        <dbReference type="Pfam" id="PF03372"/>
    </source>
</evidence>
<comment type="caution">
    <text evidence="2">The sequence shown here is derived from an EMBL/GenBank/DDBJ whole genome shotgun (WGS) entry which is preliminary data.</text>
</comment>
<dbReference type="AlphaFoldDB" id="A0A7J6VTI2"/>
<proteinExistence type="predicted"/>
<dbReference type="Gene3D" id="3.60.10.10">
    <property type="entry name" value="Endonuclease/exonuclease/phosphatase"/>
    <property type="match status" value="1"/>
</dbReference>
<evidence type="ECO:0000313" key="2">
    <source>
        <dbReference type="EMBL" id="KAF5187888.1"/>
    </source>
</evidence>
<dbReference type="EMBL" id="JABWDY010027439">
    <property type="protein sequence ID" value="KAF5187888.1"/>
    <property type="molecule type" value="Genomic_DNA"/>
</dbReference>
<gene>
    <name evidence="2" type="ORF">FRX31_022525</name>
</gene>
<dbReference type="GO" id="GO:0003824">
    <property type="term" value="F:catalytic activity"/>
    <property type="evidence" value="ECO:0007669"/>
    <property type="project" value="InterPro"/>
</dbReference>
<evidence type="ECO:0000313" key="3">
    <source>
        <dbReference type="Proteomes" id="UP000554482"/>
    </source>
</evidence>
<feature type="domain" description="Endonuclease/exonuclease/phosphatase" evidence="1">
    <location>
        <begin position="4"/>
        <end position="202"/>
    </location>
</feature>
<organism evidence="2 3">
    <name type="scientific">Thalictrum thalictroides</name>
    <name type="common">Rue-anemone</name>
    <name type="synonym">Anemone thalictroides</name>
    <dbReference type="NCBI Taxonomy" id="46969"/>
    <lineage>
        <taxon>Eukaryota</taxon>
        <taxon>Viridiplantae</taxon>
        <taxon>Streptophyta</taxon>
        <taxon>Embryophyta</taxon>
        <taxon>Tracheophyta</taxon>
        <taxon>Spermatophyta</taxon>
        <taxon>Magnoliopsida</taxon>
        <taxon>Ranunculales</taxon>
        <taxon>Ranunculaceae</taxon>
        <taxon>Thalictroideae</taxon>
        <taxon>Thalictrum</taxon>
    </lineage>
</organism>
<reference evidence="2 3" key="1">
    <citation type="submission" date="2020-06" db="EMBL/GenBank/DDBJ databases">
        <title>Transcriptomic and genomic resources for Thalictrum thalictroides and T. hernandezii: Facilitating candidate gene discovery in an emerging model plant lineage.</title>
        <authorList>
            <person name="Arias T."/>
            <person name="Riano-Pachon D.M."/>
            <person name="Di Stilio V.S."/>
        </authorList>
    </citation>
    <scope>NUCLEOTIDE SEQUENCE [LARGE SCALE GENOMIC DNA]</scope>
    <source>
        <strain evidence="3">cv. WT478/WT964</strain>
        <tissue evidence="2">Leaves</tissue>
    </source>
</reference>
<keyword evidence="3" id="KW-1185">Reference proteome</keyword>
<dbReference type="Pfam" id="PF03372">
    <property type="entry name" value="Exo_endo_phos"/>
    <property type="match status" value="1"/>
</dbReference>